<dbReference type="AlphaFoldDB" id="Q2J4X1"/>
<feature type="compositionally biased region" description="Basic and acidic residues" evidence="1">
    <location>
        <begin position="1"/>
        <end position="12"/>
    </location>
</feature>
<keyword evidence="2" id="KW-1133">Transmembrane helix</keyword>
<feature type="compositionally biased region" description="Basic and acidic residues" evidence="1">
    <location>
        <begin position="21"/>
        <end position="33"/>
    </location>
</feature>
<feature type="compositionally biased region" description="Basic residues" evidence="1">
    <location>
        <begin position="154"/>
        <end position="166"/>
    </location>
</feature>
<name>Q2J4X1_FRACC</name>
<feature type="compositionally biased region" description="Low complexity" evidence="1">
    <location>
        <begin position="286"/>
        <end position="298"/>
    </location>
</feature>
<feature type="region of interest" description="Disordered" evidence="1">
    <location>
        <begin position="1"/>
        <end position="46"/>
    </location>
</feature>
<dbReference type="STRING" id="106370.Francci3_4325"/>
<proteinExistence type="predicted"/>
<organism evidence="3 4">
    <name type="scientific">Frankia casuarinae (strain DSM 45818 / CECT 9043 / HFP020203 / CcI3)</name>
    <dbReference type="NCBI Taxonomy" id="106370"/>
    <lineage>
        <taxon>Bacteria</taxon>
        <taxon>Bacillati</taxon>
        <taxon>Actinomycetota</taxon>
        <taxon>Actinomycetes</taxon>
        <taxon>Frankiales</taxon>
        <taxon>Frankiaceae</taxon>
        <taxon>Frankia</taxon>
    </lineage>
</organism>
<evidence type="ECO:0000313" key="4">
    <source>
        <dbReference type="Proteomes" id="UP000001937"/>
    </source>
</evidence>
<evidence type="ECO:0000256" key="2">
    <source>
        <dbReference type="SAM" id="Phobius"/>
    </source>
</evidence>
<keyword evidence="4" id="KW-1185">Reference proteome</keyword>
<dbReference type="HOGENOM" id="CLU_557542_0_0_11"/>
<evidence type="ECO:0000256" key="1">
    <source>
        <dbReference type="SAM" id="MobiDB-lite"/>
    </source>
</evidence>
<feature type="compositionally biased region" description="Low complexity" evidence="1">
    <location>
        <begin position="256"/>
        <end position="278"/>
    </location>
</feature>
<dbReference type="EMBL" id="CP000249">
    <property type="protein sequence ID" value="ABD13671.1"/>
    <property type="molecule type" value="Genomic_DNA"/>
</dbReference>
<feature type="compositionally biased region" description="Low complexity" evidence="1">
    <location>
        <begin position="203"/>
        <end position="230"/>
    </location>
</feature>
<feature type="transmembrane region" description="Helical" evidence="2">
    <location>
        <begin position="170"/>
        <end position="191"/>
    </location>
</feature>
<accession>Q2J4X1</accession>
<dbReference type="Proteomes" id="UP000001937">
    <property type="component" value="Chromosome"/>
</dbReference>
<evidence type="ECO:0000313" key="3">
    <source>
        <dbReference type="EMBL" id="ABD13671.1"/>
    </source>
</evidence>
<feature type="region of interest" description="Disordered" evidence="1">
    <location>
        <begin position="94"/>
        <end position="166"/>
    </location>
</feature>
<keyword evidence="2" id="KW-0472">Membrane</keyword>
<reference evidence="3 4" key="1">
    <citation type="journal article" date="2007" name="Genome Res.">
        <title>Genome characteristics of facultatively symbiotic Frankia sp. strains reflect host range and host plant biogeography.</title>
        <authorList>
            <person name="Normand P."/>
            <person name="Lapierre P."/>
            <person name="Tisa L.S."/>
            <person name="Gogarten J.P."/>
            <person name="Alloisio N."/>
            <person name="Bagnarol E."/>
            <person name="Bassi C.A."/>
            <person name="Berry A.M."/>
            <person name="Bickhart D.M."/>
            <person name="Choisne N."/>
            <person name="Couloux A."/>
            <person name="Cournoyer B."/>
            <person name="Cruveiller S."/>
            <person name="Daubin V."/>
            <person name="Demange N."/>
            <person name="Francino M.P."/>
            <person name="Goltsman E."/>
            <person name="Huang Y."/>
            <person name="Kopp O.R."/>
            <person name="Labarre L."/>
            <person name="Lapidus A."/>
            <person name="Lavire C."/>
            <person name="Marechal J."/>
            <person name="Martinez M."/>
            <person name="Mastronunzio J.E."/>
            <person name="Mullin B.C."/>
            <person name="Niemann J."/>
            <person name="Pujic P."/>
            <person name="Rawnsley T."/>
            <person name="Rouy Z."/>
            <person name="Schenowitz C."/>
            <person name="Sellstedt A."/>
            <person name="Tavares F."/>
            <person name="Tomkins J.P."/>
            <person name="Vallenet D."/>
            <person name="Valverde C."/>
            <person name="Wall L.G."/>
            <person name="Wang Y."/>
            <person name="Medigue C."/>
            <person name="Benson D.R."/>
        </authorList>
    </citation>
    <scope>NUCLEOTIDE SEQUENCE [LARGE SCALE GENOMIC DNA]</scope>
    <source>
        <strain evidence="4">DSM 45818 / CECT 9043 / CcI3</strain>
    </source>
</reference>
<sequence length="489" mass="48896">MISDHGTGDRETSSPSADGRGSADRVGEFRGGDGHGGGLGELPFPDRLRGMLSAEMGRHHPDSDRIRGRVAAAVDAPLSSTIIRPLGPIGPVGPSGPLSANGPLRPLGSIGSGTRTGDGRIITRQHRLGRTVAKTPSSRRRRSSRSTSPDRLPRSHHWPRSRRRSVARRGTITGALLAIMSITALTALALLGPSGSNSPAPPTTTVTAKPRPSATLVTTSPVVRTPVTSPQATAAVPPEPARSSPAGTSGVSAAVPDATSDASAARRSAGPDPADPGSASGGGGAPSPSAGPSTGPSANHGDSRSSLPGGTFAGLGGGIYTSTVAPFPSGSRVRLPGPGTLDWVLFGGSWDGVQNRAAIVMPLIDTGTLLGTSVPSSSGFDWTEGTPVATGVDDTDRLSLQGSARLTVFVSQSPLTLDVLLGSGSGRVQIIVTSIGGTQTFTQTLPSPIADGSADGVVSIGLPAGIGTTSVTISSGGTSGWTLAAAVLR</sequence>
<dbReference type="KEGG" id="fra:Francci3_4325"/>
<gene>
    <name evidence="3" type="ordered locus">Francci3_4325</name>
</gene>
<keyword evidence="2" id="KW-0812">Transmembrane</keyword>
<protein>
    <submittedName>
        <fullName evidence="3">Uncharacterized protein</fullName>
    </submittedName>
</protein>
<feature type="region of interest" description="Disordered" evidence="1">
    <location>
        <begin position="195"/>
        <end position="310"/>
    </location>
</feature>